<dbReference type="EMBL" id="AP022557">
    <property type="protein sequence ID" value="BBW95406.1"/>
    <property type="molecule type" value="Genomic_DNA"/>
</dbReference>
<feature type="transmembrane region" description="Helical" evidence="2">
    <location>
        <begin position="53"/>
        <end position="71"/>
    </location>
</feature>
<dbReference type="AlphaFoldDB" id="A0A679FNL0"/>
<evidence type="ECO:0000313" key="3">
    <source>
        <dbReference type="EMBL" id="BBW95406.1"/>
    </source>
</evidence>
<gene>
    <name evidence="3" type="ORF">GsuE55_02390</name>
</gene>
<keyword evidence="2" id="KW-0472">Membrane</keyword>
<protein>
    <submittedName>
        <fullName evidence="3">Uncharacterized protein</fullName>
    </submittedName>
</protein>
<keyword evidence="2" id="KW-1133">Transmembrane helix</keyword>
<feature type="region of interest" description="Disordered" evidence="1">
    <location>
        <begin position="483"/>
        <end position="506"/>
    </location>
</feature>
<feature type="transmembrane region" description="Helical" evidence="2">
    <location>
        <begin position="6"/>
        <end position="23"/>
    </location>
</feature>
<evidence type="ECO:0000256" key="1">
    <source>
        <dbReference type="SAM" id="MobiDB-lite"/>
    </source>
</evidence>
<reference evidence="4" key="1">
    <citation type="journal article" date="2020" name="Microbiol. Resour. Announc.">
        <title>Complete Genome Sequence of Geobacillus sp. Strain E55-1, Isolated from Mine Geyser in Japan.</title>
        <authorList>
            <person name="Miyazaki K."/>
            <person name="Hase E."/>
            <person name="Tokito N."/>
        </authorList>
    </citation>
    <scope>NUCLEOTIDE SEQUENCE [LARGE SCALE GENOMIC DNA]</scope>
    <source>
        <strain evidence="4">E55-1</strain>
    </source>
</reference>
<evidence type="ECO:0000313" key="4">
    <source>
        <dbReference type="Proteomes" id="UP000501421"/>
    </source>
</evidence>
<keyword evidence="2" id="KW-0812">Transmembrane</keyword>
<feature type="region of interest" description="Disordered" evidence="1">
    <location>
        <begin position="125"/>
        <end position="153"/>
    </location>
</feature>
<organism evidence="3 4">
    <name type="scientific">Geobacillus subterraneus</name>
    <dbReference type="NCBI Taxonomy" id="129338"/>
    <lineage>
        <taxon>Bacteria</taxon>
        <taxon>Bacillati</taxon>
        <taxon>Bacillota</taxon>
        <taxon>Bacilli</taxon>
        <taxon>Bacillales</taxon>
        <taxon>Anoxybacillaceae</taxon>
        <taxon>Geobacillus</taxon>
    </lineage>
</organism>
<feature type="compositionally biased region" description="Low complexity" evidence="1">
    <location>
        <begin position="171"/>
        <end position="183"/>
    </location>
</feature>
<accession>A0A679FNL0</accession>
<feature type="region of interest" description="Disordered" evidence="1">
    <location>
        <begin position="165"/>
        <end position="184"/>
    </location>
</feature>
<name>A0A679FNL0_9BACL</name>
<sequence>MKEALMYAGAFVVALLLIWLLPLGFSRLGGLMAVAVALLAAIMADMASSVIPLWQTAALVLVLLAAASLLLDRRLGAILYRRNDFRETSFQGEKDKEANGHGGSPAGSVFSAAPLAAAHLHQPRLSAEPDGLPPKLEERKTEGAPSSPIDSFGEAAEEGEPFLEPLKDVEPSSGEAAPASPADEPLEQAMILRREEGEAAFEPLRPAEETAVSSRADGWMEAAEEAVPLSEFAASGVESVEPLRPAEETAVSSRADRWMEAADEAVPLSEFAASGVESVEPLRPAEETAVSSRADRWMEAADEAVPLSEFAASGVESVEPLRPAEETAVSSRADRWMEAADEAVPLSEFAASGVESVEPLRRVADWLDEWPGAVTPELEAAVLRKQENDPQEALLLKVDIDGWGDEVGPDFEEARSDSMALLGDVRHDGEEHRKAGAAGGDDGATDDLLEIGEQDADCAAGGAGALAGGSAAVSLAAEAAAVSEHSAAEPSPPAPMAGDDRSAEEERPALTALPRMVSEKAQLAAAELRLSRSQLTSEAYERCLHQCLQAPLTDRDYYVFARLLLEHYVLERRAEPLAAWLDQLERRFSPYPAIAAELRLWREMAATLGRSLR</sequence>
<evidence type="ECO:0000256" key="2">
    <source>
        <dbReference type="SAM" id="Phobius"/>
    </source>
</evidence>
<proteinExistence type="predicted"/>
<dbReference type="Proteomes" id="UP000501421">
    <property type="component" value="Chromosome"/>
</dbReference>
<keyword evidence="4" id="KW-1185">Reference proteome</keyword>
<dbReference type="RefSeq" id="WP_244319351.1">
    <property type="nucleotide sequence ID" value="NZ_AP022557.1"/>
</dbReference>